<keyword evidence="8" id="KW-0255">Endonuclease</keyword>
<keyword evidence="5" id="KW-0540">Nuclease</keyword>
<feature type="coiled-coil region" evidence="17">
    <location>
        <begin position="1163"/>
        <end position="1190"/>
    </location>
</feature>
<keyword evidence="7" id="KW-0064">Aspartyl protease</keyword>
<reference evidence="21" key="1">
    <citation type="journal article" date="2004" name="Plant Cell">
        <title>The Melampsora lini AvrL567 avirulence genes are expressed in haustoria and their products are recognized inside plant cells.</title>
        <authorList>
            <person name="Dodds P.N."/>
            <person name="Lawrence G.J."/>
            <person name="Catanzariti A.M."/>
            <person name="Ayliffe M.A."/>
            <person name="Ellis J.G."/>
        </authorList>
    </citation>
    <scope>NUCLEOTIDE SEQUENCE</scope>
    <source>
        <strain evidence="21">CH5</strain>
    </source>
</reference>
<dbReference type="GO" id="GO:0003677">
    <property type="term" value="F:DNA binding"/>
    <property type="evidence" value="ECO:0007669"/>
    <property type="project" value="UniProtKB-KW"/>
</dbReference>
<evidence type="ECO:0000256" key="5">
    <source>
        <dbReference type="ARBA" id="ARBA00022722"/>
    </source>
</evidence>
<dbReference type="Pfam" id="PF17921">
    <property type="entry name" value="Integrase_H2C2"/>
    <property type="match status" value="1"/>
</dbReference>
<dbReference type="Pfam" id="PF17917">
    <property type="entry name" value="RT_RNaseH"/>
    <property type="match status" value="1"/>
</dbReference>
<feature type="domain" description="Reverse transcriptase" evidence="19">
    <location>
        <begin position="396"/>
        <end position="575"/>
    </location>
</feature>
<keyword evidence="14" id="KW-0239">DNA-directed DNA polymerase</keyword>
<dbReference type="FunFam" id="3.30.70.270:FF:000063">
    <property type="entry name" value="Zinc knuckle domaincontaining protein"/>
    <property type="match status" value="1"/>
</dbReference>
<dbReference type="EMBL" id="AY510102">
    <property type="protein sequence ID" value="AAS66950.1"/>
    <property type="molecule type" value="Genomic_DNA"/>
</dbReference>
<evidence type="ECO:0000256" key="14">
    <source>
        <dbReference type="ARBA" id="ARBA00022932"/>
    </source>
</evidence>
<dbReference type="InterPro" id="IPR021109">
    <property type="entry name" value="Peptidase_aspartic_dom_sf"/>
</dbReference>
<keyword evidence="15" id="KW-0238">DNA-binding</keyword>
<dbReference type="Gene3D" id="3.10.10.10">
    <property type="entry name" value="HIV Type 1 Reverse Transcriptase, subunit A, domain 1"/>
    <property type="match status" value="1"/>
</dbReference>
<dbReference type="InterPro" id="IPR001584">
    <property type="entry name" value="Integrase_cat-core"/>
</dbReference>
<keyword evidence="10" id="KW-0460">Magnesium</keyword>
<dbReference type="GO" id="GO:0004190">
    <property type="term" value="F:aspartic-type endopeptidase activity"/>
    <property type="evidence" value="ECO:0007669"/>
    <property type="project" value="UniProtKB-KW"/>
</dbReference>
<dbReference type="GO" id="GO:0003723">
    <property type="term" value="F:RNA binding"/>
    <property type="evidence" value="ECO:0007669"/>
    <property type="project" value="UniProtKB-KW"/>
</dbReference>
<dbReference type="SUPFAM" id="SSF56672">
    <property type="entry name" value="DNA/RNA polymerases"/>
    <property type="match status" value="1"/>
</dbReference>
<dbReference type="Pfam" id="PF00385">
    <property type="entry name" value="Chromo"/>
    <property type="match status" value="1"/>
</dbReference>
<dbReference type="Gene3D" id="2.40.70.10">
    <property type="entry name" value="Acid Proteases"/>
    <property type="match status" value="1"/>
</dbReference>
<dbReference type="PROSITE" id="PS50878">
    <property type="entry name" value="RT_POL"/>
    <property type="match status" value="1"/>
</dbReference>
<evidence type="ECO:0000259" key="20">
    <source>
        <dbReference type="PROSITE" id="PS50994"/>
    </source>
</evidence>
<keyword evidence="13" id="KW-0695">RNA-directed DNA polymerase</keyword>
<dbReference type="InterPro" id="IPR000477">
    <property type="entry name" value="RT_dom"/>
</dbReference>
<evidence type="ECO:0000256" key="4">
    <source>
        <dbReference type="ARBA" id="ARBA00022695"/>
    </source>
</evidence>
<dbReference type="GO" id="GO:0015074">
    <property type="term" value="P:DNA integration"/>
    <property type="evidence" value="ECO:0007669"/>
    <property type="project" value="UniProtKB-KW"/>
</dbReference>
<evidence type="ECO:0000256" key="3">
    <source>
        <dbReference type="ARBA" id="ARBA00022679"/>
    </source>
</evidence>
<evidence type="ECO:0000256" key="15">
    <source>
        <dbReference type="ARBA" id="ARBA00023125"/>
    </source>
</evidence>
<evidence type="ECO:0000256" key="2">
    <source>
        <dbReference type="ARBA" id="ARBA00022670"/>
    </source>
</evidence>
<dbReference type="InterPro" id="IPR023780">
    <property type="entry name" value="Chromo_domain"/>
</dbReference>
<accession>Q6R662</accession>
<keyword evidence="17" id="KW-0175">Coiled coil</keyword>
<evidence type="ECO:0000256" key="10">
    <source>
        <dbReference type="ARBA" id="ARBA00022842"/>
    </source>
</evidence>
<dbReference type="InterPro" id="IPR012337">
    <property type="entry name" value="RNaseH-like_sf"/>
</dbReference>
<evidence type="ECO:0000256" key="12">
    <source>
        <dbReference type="ARBA" id="ARBA00022908"/>
    </source>
</evidence>
<dbReference type="CDD" id="cd09274">
    <property type="entry name" value="RNase_HI_RT_Ty3"/>
    <property type="match status" value="1"/>
</dbReference>
<dbReference type="PROSITE" id="PS50013">
    <property type="entry name" value="CHROMO_2"/>
    <property type="match status" value="1"/>
</dbReference>
<dbReference type="Gene3D" id="2.40.50.40">
    <property type="match status" value="1"/>
</dbReference>
<evidence type="ECO:0000259" key="19">
    <source>
        <dbReference type="PROSITE" id="PS50878"/>
    </source>
</evidence>
<dbReference type="FunFam" id="1.10.340.70:FF:000001">
    <property type="entry name" value="Retrovirus-related Pol polyprotein from transposon gypsy-like Protein"/>
    <property type="match status" value="1"/>
</dbReference>
<evidence type="ECO:0000256" key="17">
    <source>
        <dbReference type="SAM" id="Coils"/>
    </source>
</evidence>
<evidence type="ECO:0000256" key="13">
    <source>
        <dbReference type="ARBA" id="ARBA00022918"/>
    </source>
</evidence>
<keyword evidence="6" id="KW-0479">Metal-binding</keyword>
<dbReference type="GO" id="GO:0005634">
    <property type="term" value="C:nucleus"/>
    <property type="evidence" value="ECO:0007669"/>
    <property type="project" value="UniProtKB-ARBA"/>
</dbReference>
<dbReference type="PANTHER" id="PTHR37984">
    <property type="entry name" value="PROTEIN CBG26694"/>
    <property type="match status" value="1"/>
</dbReference>
<dbReference type="Pfam" id="PF08284">
    <property type="entry name" value="RVP_2"/>
    <property type="match status" value="1"/>
</dbReference>
<dbReference type="Gene3D" id="3.30.420.10">
    <property type="entry name" value="Ribonuclease H-like superfamily/Ribonuclease H"/>
    <property type="match status" value="1"/>
</dbReference>
<feature type="domain" description="Chromo" evidence="18">
    <location>
        <begin position="1290"/>
        <end position="1349"/>
    </location>
</feature>
<dbReference type="GO" id="GO:0006338">
    <property type="term" value="P:chromatin remodeling"/>
    <property type="evidence" value="ECO:0007669"/>
    <property type="project" value="UniProtKB-ARBA"/>
</dbReference>
<dbReference type="GO" id="GO:0004519">
    <property type="term" value="F:endonuclease activity"/>
    <property type="evidence" value="ECO:0007669"/>
    <property type="project" value="UniProtKB-KW"/>
</dbReference>
<dbReference type="InterPro" id="IPR041373">
    <property type="entry name" value="RT_RNaseH"/>
</dbReference>
<organism evidence="21">
    <name type="scientific">Melampsora lini</name>
    <name type="common">Rust fungus</name>
    <name type="synonym">Xyloma lini</name>
    <dbReference type="NCBI Taxonomy" id="5261"/>
    <lineage>
        <taxon>Eukaryota</taxon>
        <taxon>Fungi</taxon>
        <taxon>Dikarya</taxon>
        <taxon>Basidiomycota</taxon>
        <taxon>Pucciniomycotina</taxon>
        <taxon>Pucciniomycetes</taxon>
        <taxon>Pucciniales</taxon>
        <taxon>Melampsoraceae</taxon>
        <taxon>Melampsora</taxon>
    </lineage>
</organism>
<dbReference type="Gene3D" id="3.10.20.370">
    <property type="match status" value="1"/>
</dbReference>
<dbReference type="Pfam" id="PF24626">
    <property type="entry name" value="SH3_Tf2-1"/>
    <property type="match status" value="1"/>
</dbReference>
<keyword evidence="2" id="KW-0645">Protease</keyword>
<evidence type="ECO:0000259" key="18">
    <source>
        <dbReference type="PROSITE" id="PS50013"/>
    </source>
</evidence>
<dbReference type="Pfam" id="PF00078">
    <property type="entry name" value="RVT_1"/>
    <property type="match status" value="1"/>
</dbReference>
<dbReference type="InterPro" id="IPR000953">
    <property type="entry name" value="Chromo/chromo_shadow_dom"/>
</dbReference>
<dbReference type="GO" id="GO:0046872">
    <property type="term" value="F:metal ion binding"/>
    <property type="evidence" value="ECO:0007669"/>
    <property type="project" value="UniProtKB-KW"/>
</dbReference>
<evidence type="ECO:0000256" key="1">
    <source>
        <dbReference type="ARBA" id="ARBA00012493"/>
    </source>
</evidence>
<dbReference type="CDD" id="cd00303">
    <property type="entry name" value="retropepsin_like"/>
    <property type="match status" value="1"/>
</dbReference>
<dbReference type="GO" id="GO:0003887">
    <property type="term" value="F:DNA-directed DNA polymerase activity"/>
    <property type="evidence" value="ECO:0007669"/>
    <property type="project" value="UniProtKB-KW"/>
</dbReference>
<sequence length="1355" mass="155611">MKDTRIIDEITIFDVNTATTVRARALVDSGATHEAMSKSFVMKNKLTIEPLEKVRSVTAFSGHESRVTHSGDFIVNSSNSRNNPTTFIITELRDKYDVILGMPWIKGNHQQIDWKNGKLIIQESDIAVMEKTSLRPKNASTDCQSEPERHARFLNEGVECESSLTPPQCEYFLPILPLDEEAESNQKHCLEPFLEPEPKDNQEVQTAAACKDALSTPKNTLMDHVEWEPERHTRHTDKGVETALISSMPPQSTCKISSLPLLKEYAGKRFVSPTQTIRRLQASLPRPNTKLRSLKQSATLQTTMIDVAKTSWNVSARLAAEQAREAPTKSASELVPQEYHDYLDMFEKSKSDALPPHRPYDFRVDLVPGAVPQAGKVIPLSPREAEVLNEMLEKGLRNGTIRRTTSPWAAPVLFTGKKDGNLRPCFDYRKLNAVTIKNKYPLPLTMELVDSLLNADQFTSLDMRNGYNNLRVREGDEAKLAFICKEGQFEPLTMPFGPTGAPGFFQFFIQDILRGHIGRDVAAYQDDILIYTGPGVDHKAVVREVLEILKKQNVWLKPEKCKFSQKEISYLGLIISRNQIKMDKSKVKAVTDWPVPQSVSDVQTFLGFSNFYRRFIHHFSKIARPLHELSKKGVEFKWNDERNRSFETLKAAFTSAPVLKIADPYRAFVLECDCSDYALGAVLSQISEDDGELHPVAYLSRSLIQAERNYEIFDKELLAVVASFKEWRQYLEGNPHRLNVVVYTDHKNLQSLMTTKELTRRQARWAEILGSFDFEIRFRPGKQSTKPDALSRRPDLMPEEGTKLTFGQLLKPENLPEDAFIDELDMIELWIEQDNSMIMIDENELEESKEEEQNTKTMEIMKDSDILFEIKKKSQQDEDMKKIMSLCEEMPQSKLLKGYHVSADVLYFQNRVVVPNDKDIKVQILRSRHDSLLAGHPGRMRTLALLKRSYYWKSMKAFVNNYVDGCQSCQRVKSRTEKPFGTLQPLPIPQGPWQDICYDLITDLPLSDGFDSILTVVDRLTKMAHFISCKKSMNSDDLAELMIKEVWRLHGTPNTITSDRGNVFISRITKDFHKRLGIKTQSSTAYHPQTDGQTEITNKAVEQFIRHFASYKQDNWNSLLPFAEFSYNNNQHSAIGVSPFKANYGFDVTFTDVPSTARCVPVVENRIEQIKEVQRELKDAMALAQQEMTKRHDLKSRPTPTWKKGDKVWLNGRHLSTTRPTAKFSHRWLGPFMIIDRVSKNAYKLDLPKTMNRVHPVFHVNLLRKFESSKIQGQDKKALPPIIINEEEEFEVNEVLDKRRKGKSIEYLINWKGYGPEYDTWEPESGLQNAREIVKEFNDKYPNSELRYTRKRRMK</sequence>
<keyword evidence="16" id="KW-0233">DNA recombination</keyword>
<dbReference type="GO" id="GO:0006508">
    <property type="term" value="P:proteolysis"/>
    <property type="evidence" value="ECO:0007669"/>
    <property type="project" value="UniProtKB-KW"/>
</dbReference>
<name>Q6R662_MELLI</name>
<evidence type="ECO:0000256" key="7">
    <source>
        <dbReference type="ARBA" id="ARBA00022750"/>
    </source>
</evidence>
<dbReference type="FunFam" id="3.10.20.370:FF:000001">
    <property type="entry name" value="Retrovirus-related Pol polyprotein from transposon 17.6-like protein"/>
    <property type="match status" value="1"/>
</dbReference>
<evidence type="ECO:0000256" key="16">
    <source>
        <dbReference type="ARBA" id="ARBA00023172"/>
    </source>
</evidence>
<keyword evidence="3" id="KW-0808">Transferase</keyword>
<proteinExistence type="predicted"/>
<dbReference type="EC" id="2.7.7.49" evidence="1"/>
<evidence type="ECO:0000256" key="9">
    <source>
        <dbReference type="ARBA" id="ARBA00022801"/>
    </source>
</evidence>
<dbReference type="Pfam" id="PF00665">
    <property type="entry name" value="rve"/>
    <property type="match status" value="1"/>
</dbReference>
<dbReference type="InterPro" id="IPR043502">
    <property type="entry name" value="DNA/RNA_pol_sf"/>
</dbReference>
<keyword evidence="11" id="KW-0694">RNA-binding</keyword>
<protein>
    <recommendedName>
        <fullName evidence="1">RNA-directed DNA polymerase</fullName>
        <ecNumber evidence="1">2.7.7.49</ecNumber>
    </recommendedName>
</protein>
<dbReference type="PROSITE" id="PS50994">
    <property type="entry name" value="INTEGRASE"/>
    <property type="match status" value="1"/>
</dbReference>
<keyword evidence="4" id="KW-0548">Nucleotidyltransferase</keyword>
<dbReference type="Gene3D" id="1.10.340.70">
    <property type="match status" value="1"/>
</dbReference>
<evidence type="ECO:0000256" key="8">
    <source>
        <dbReference type="ARBA" id="ARBA00022759"/>
    </source>
</evidence>
<dbReference type="InterPro" id="IPR050951">
    <property type="entry name" value="Retrovirus_Pol_polyprotein"/>
</dbReference>
<dbReference type="InterPro" id="IPR041588">
    <property type="entry name" value="Integrase_H2C2"/>
</dbReference>
<dbReference type="InterPro" id="IPR036397">
    <property type="entry name" value="RNaseH_sf"/>
</dbReference>
<feature type="domain" description="Integrase catalytic" evidence="20">
    <location>
        <begin position="988"/>
        <end position="1147"/>
    </location>
</feature>
<evidence type="ECO:0000313" key="21">
    <source>
        <dbReference type="EMBL" id="AAS66950.1"/>
    </source>
</evidence>
<dbReference type="InterPro" id="IPR056924">
    <property type="entry name" value="SH3_Tf2-1"/>
</dbReference>
<dbReference type="InterPro" id="IPR043128">
    <property type="entry name" value="Rev_trsase/Diguanyl_cyclase"/>
</dbReference>
<evidence type="ECO:0000256" key="6">
    <source>
        <dbReference type="ARBA" id="ARBA00022723"/>
    </source>
</evidence>
<dbReference type="SMART" id="SM00298">
    <property type="entry name" value="CHROMO"/>
    <property type="match status" value="1"/>
</dbReference>
<dbReference type="CDD" id="cd01647">
    <property type="entry name" value="RT_LTR"/>
    <property type="match status" value="1"/>
</dbReference>
<evidence type="ECO:0000256" key="11">
    <source>
        <dbReference type="ARBA" id="ARBA00022884"/>
    </source>
</evidence>
<dbReference type="PANTHER" id="PTHR37984:SF5">
    <property type="entry name" value="PROTEIN NYNRIN-LIKE"/>
    <property type="match status" value="1"/>
</dbReference>
<keyword evidence="9" id="KW-0378">Hydrolase</keyword>
<dbReference type="GO" id="GO:0006310">
    <property type="term" value="P:DNA recombination"/>
    <property type="evidence" value="ECO:0007669"/>
    <property type="project" value="UniProtKB-KW"/>
</dbReference>
<dbReference type="GO" id="GO:0003964">
    <property type="term" value="F:RNA-directed DNA polymerase activity"/>
    <property type="evidence" value="ECO:0007669"/>
    <property type="project" value="UniProtKB-KW"/>
</dbReference>
<dbReference type="InterPro" id="IPR016197">
    <property type="entry name" value="Chromo-like_dom_sf"/>
</dbReference>
<dbReference type="CDD" id="cd00024">
    <property type="entry name" value="CD_CSD"/>
    <property type="match status" value="1"/>
</dbReference>
<dbReference type="SUPFAM" id="SSF54160">
    <property type="entry name" value="Chromo domain-like"/>
    <property type="match status" value="1"/>
</dbReference>
<keyword evidence="12" id="KW-0229">DNA integration</keyword>
<dbReference type="SUPFAM" id="SSF53098">
    <property type="entry name" value="Ribonuclease H-like"/>
    <property type="match status" value="1"/>
</dbReference>
<dbReference type="Gene3D" id="3.30.70.270">
    <property type="match status" value="2"/>
</dbReference>